<reference evidence="6 7" key="2">
    <citation type="journal article" date="2016" name="Genome Announc.">
        <title>Complete Genome Sequence of the Highly Virulent Aeromonas schubertii Strain WL1483, Isolated from Diseased Snakehead Fish (Channa argus) in China.</title>
        <authorList>
            <person name="Liu L."/>
            <person name="Li N."/>
            <person name="Zhang D."/>
            <person name="Fu X."/>
            <person name="Shi C."/>
            <person name="Lin Q."/>
            <person name="Hao G."/>
        </authorList>
    </citation>
    <scope>NUCLEOTIDE SEQUENCE [LARGE SCALE GENOMIC DNA]</scope>
    <source>
        <strain evidence="6 7">WL1483</strain>
    </source>
</reference>
<dbReference type="SUPFAM" id="SSF53822">
    <property type="entry name" value="Periplasmic binding protein-like I"/>
    <property type="match status" value="1"/>
</dbReference>
<dbReference type="PROSITE" id="PS00356">
    <property type="entry name" value="HTH_LACI_1"/>
    <property type="match status" value="1"/>
</dbReference>
<accession>A0A0S2SKF0</accession>
<dbReference type="SMART" id="SM00354">
    <property type="entry name" value="HTH_LACI"/>
    <property type="match status" value="1"/>
</dbReference>
<dbReference type="InterPro" id="IPR001761">
    <property type="entry name" value="Peripla_BP/Lac1_sug-bd_dom"/>
</dbReference>
<dbReference type="Gene3D" id="1.10.260.40">
    <property type="entry name" value="lambda repressor-like DNA-binding domains"/>
    <property type="match status" value="1"/>
</dbReference>
<evidence type="ECO:0000256" key="4">
    <source>
        <dbReference type="ARBA" id="ARBA00023163"/>
    </source>
</evidence>
<organism evidence="6 7">
    <name type="scientific">Aeromonas schubertii</name>
    <dbReference type="NCBI Taxonomy" id="652"/>
    <lineage>
        <taxon>Bacteria</taxon>
        <taxon>Pseudomonadati</taxon>
        <taxon>Pseudomonadota</taxon>
        <taxon>Gammaproteobacteria</taxon>
        <taxon>Aeromonadales</taxon>
        <taxon>Aeromonadaceae</taxon>
        <taxon>Aeromonas</taxon>
    </lineage>
</organism>
<feature type="domain" description="HTH lacI-type" evidence="5">
    <location>
        <begin position="19"/>
        <end position="73"/>
    </location>
</feature>
<evidence type="ECO:0000256" key="2">
    <source>
        <dbReference type="ARBA" id="ARBA00023015"/>
    </source>
</evidence>
<name>A0A0S2SKF0_9GAMM</name>
<dbReference type="KEGG" id="asr:WL1483_2774"/>
<dbReference type="Proteomes" id="UP000058114">
    <property type="component" value="Chromosome"/>
</dbReference>
<evidence type="ECO:0000259" key="5">
    <source>
        <dbReference type="PROSITE" id="PS50932"/>
    </source>
</evidence>
<sequence>MLTPCILSARAPMSSPKAPKITDVARQAGVSVTTVSLVLRGKGRISTATSERVQQAIKALGYVPNGAAASLRSQHSNLVGLILRDITDPFYTEVTAGVSEVLEQQGYLLFLTQCGHSQERLQQSIQTLSRQGMAGIIFNPVRGAVTRPEQGVPGAELPLICAARSYYRDDVDFIGPDNGHAAQQATTYLIEQGHRHIAYVGGRTDSLTRAERIGGYCASLLQYGLPFKPEWVVECERTQRGAADAIAALLHQHPKVTAILCHYPEVALGAIYGVTASGRTVGKDNYIGQQVALLGFDDVAEAELTSPPLTFVTSPAREIGRQAARRLLERLHHPELPPGRHIITPSLQKRASA</sequence>
<dbReference type="CDD" id="cd01392">
    <property type="entry name" value="HTH_LacI"/>
    <property type="match status" value="1"/>
</dbReference>
<dbReference type="SUPFAM" id="SSF47413">
    <property type="entry name" value="lambda repressor-like DNA-binding domains"/>
    <property type="match status" value="1"/>
</dbReference>
<dbReference type="PANTHER" id="PTHR30146">
    <property type="entry name" value="LACI-RELATED TRANSCRIPTIONAL REPRESSOR"/>
    <property type="match status" value="1"/>
</dbReference>
<evidence type="ECO:0000313" key="7">
    <source>
        <dbReference type="Proteomes" id="UP000058114"/>
    </source>
</evidence>
<reference evidence="7" key="1">
    <citation type="submission" date="2015-10" db="EMBL/GenBank/DDBJ databases">
        <title>Complete Genome Sequence of Aeromonas schubertii strain WL1483.</title>
        <authorList>
            <person name="Liu L."/>
        </authorList>
    </citation>
    <scope>NUCLEOTIDE SEQUENCE [LARGE SCALE GENOMIC DNA]</scope>
    <source>
        <strain evidence="7">WL1483</strain>
    </source>
</reference>
<proteinExistence type="predicted"/>
<dbReference type="Pfam" id="PF00532">
    <property type="entry name" value="Peripla_BP_1"/>
    <property type="match status" value="1"/>
</dbReference>
<keyword evidence="1" id="KW-0678">Repressor</keyword>
<dbReference type="EMBL" id="CP013067">
    <property type="protein sequence ID" value="ALP42193.1"/>
    <property type="molecule type" value="Genomic_DNA"/>
</dbReference>
<evidence type="ECO:0000256" key="3">
    <source>
        <dbReference type="ARBA" id="ARBA00023125"/>
    </source>
</evidence>
<keyword evidence="2" id="KW-0805">Transcription regulation</keyword>
<dbReference type="AlphaFoldDB" id="A0A0S2SKF0"/>
<dbReference type="InterPro" id="IPR000843">
    <property type="entry name" value="HTH_LacI"/>
</dbReference>
<keyword evidence="3" id="KW-0238">DNA-binding</keyword>
<protein>
    <submittedName>
        <fullName evidence="6">Transcriptional regulator</fullName>
    </submittedName>
</protein>
<evidence type="ECO:0000256" key="1">
    <source>
        <dbReference type="ARBA" id="ARBA00022491"/>
    </source>
</evidence>
<dbReference type="NCBIfam" id="NF007449">
    <property type="entry name" value="PRK10014.1"/>
    <property type="match status" value="1"/>
</dbReference>
<dbReference type="PROSITE" id="PS50932">
    <property type="entry name" value="HTH_LACI_2"/>
    <property type="match status" value="1"/>
</dbReference>
<dbReference type="GO" id="GO:0003700">
    <property type="term" value="F:DNA-binding transcription factor activity"/>
    <property type="evidence" value="ECO:0007669"/>
    <property type="project" value="TreeGrafter"/>
</dbReference>
<evidence type="ECO:0000313" key="6">
    <source>
        <dbReference type="EMBL" id="ALP42193.1"/>
    </source>
</evidence>
<keyword evidence="4" id="KW-0804">Transcription</keyword>
<dbReference type="Gene3D" id="3.40.50.2300">
    <property type="match status" value="2"/>
</dbReference>
<gene>
    <name evidence="6" type="primary">malI</name>
    <name evidence="6" type="ORF">WL1483_2774</name>
</gene>
<dbReference type="InterPro" id="IPR010982">
    <property type="entry name" value="Lambda_DNA-bd_dom_sf"/>
</dbReference>
<dbReference type="CDD" id="cd06289">
    <property type="entry name" value="PBP1_MalI-like"/>
    <property type="match status" value="1"/>
</dbReference>
<dbReference type="GO" id="GO:0000976">
    <property type="term" value="F:transcription cis-regulatory region binding"/>
    <property type="evidence" value="ECO:0007669"/>
    <property type="project" value="TreeGrafter"/>
</dbReference>
<dbReference type="Pfam" id="PF00356">
    <property type="entry name" value="LacI"/>
    <property type="match status" value="1"/>
</dbReference>
<dbReference type="InterPro" id="IPR028082">
    <property type="entry name" value="Peripla_BP_I"/>
</dbReference>
<dbReference type="PATRIC" id="fig|652.5.peg.1897"/>
<dbReference type="PANTHER" id="PTHR30146:SF148">
    <property type="entry name" value="HTH-TYPE TRANSCRIPTIONAL REPRESSOR PURR-RELATED"/>
    <property type="match status" value="1"/>
</dbReference>